<evidence type="ECO:0000313" key="4">
    <source>
        <dbReference type="Proteomes" id="UP000664382"/>
    </source>
</evidence>
<comment type="caution">
    <text evidence="3">The sequence shown here is derived from an EMBL/GenBank/DDBJ whole genome shotgun (WGS) entry which is preliminary data.</text>
</comment>
<sequence length="298" mass="29866">MRTVTTSSGLRTGVVVVAVVAALLLPGAVASAVPADGPGSDTSGTSSRVWPAEVRVGDRLNFEVAGYPANETLYIKIDDGAACSDTSHGACVYATQKLDANGSASGSIVVPKLGTGAHWLRMLATGDVFDKKTGEKLGYEGYTRRGGNDFTVVAGGSGSSTDSGPSSDSAPSGGGTEVDGEPGEEDVEGGTVAIDATEIGDIEIDEETRRELEELTANVAEGEEATAADEVDASAAEAVPGSGIPVVGIVAVGIAALLGGALLTWAIVRRRRLLASSGPETSGARSDEAASNSEAPEG</sequence>
<dbReference type="EMBL" id="JAGDYM010000007">
    <property type="protein sequence ID" value="MBO1901564.1"/>
    <property type="molecule type" value="Genomic_DNA"/>
</dbReference>
<keyword evidence="2" id="KW-0472">Membrane</keyword>
<organism evidence="3 4">
    <name type="scientific">Leucobacter weissii</name>
    <dbReference type="NCBI Taxonomy" id="1983706"/>
    <lineage>
        <taxon>Bacteria</taxon>
        <taxon>Bacillati</taxon>
        <taxon>Actinomycetota</taxon>
        <taxon>Actinomycetes</taxon>
        <taxon>Micrococcales</taxon>
        <taxon>Microbacteriaceae</taxon>
        <taxon>Leucobacter</taxon>
    </lineage>
</organism>
<keyword evidence="2" id="KW-0812">Transmembrane</keyword>
<name>A0A939MRA5_9MICO</name>
<evidence type="ECO:0000313" key="3">
    <source>
        <dbReference type="EMBL" id="MBO1901564.1"/>
    </source>
</evidence>
<dbReference type="AlphaFoldDB" id="A0A939MRA5"/>
<evidence type="ECO:0000256" key="2">
    <source>
        <dbReference type="SAM" id="Phobius"/>
    </source>
</evidence>
<gene>
    <name evidence="3" type="ORF">J4H92_06320</name>
</gene>
<feature type="transmembrane region" description="Helical" evidence="2">
    <location>
        <begin position="246"/>
        <end position="268"/>
    </location>
</feature>
<keyword evidence="4" id="KW-1185">Reference proteome</keyword>
<protein>
    <submittedName>
        <fullName evidence="3">Uncharacterized protein</fullName>
    </submittedName>
</protein>
<keyword evidence="2" id="KW-1133">Transmembrane helix</keyword>
<feature type="compositionally biased region" description="Polar residues" evidence="1">
    <location>
        <begin position="278"/>
        <end position="298"/>
    </location>
</feature>
<feature type="region of interest" description="Disordered" evidence="1">
    <location>
        <begin position="276"/>
        <end position="298"/>
    </location>
</feature>
<reference evidence="3" key="1">
    <citation type="submission" date="2021-03" db="EMBL/GenBank/DDBJ databases">
        <title>Leucobacter chromiisoli sp. nov., isolated from chromium-containing soil of chemical plant.</title>
        <authorList>
            <person name="Xu Z."/>
        </authorList>
    </citation>
    <scope>NUCLEOTIDE SEQUENCE</scope>
    <source>
        <strain evidence="3">S27</strain>
    </source>
</reference>
<dbReference type="Proteomes" id="UP000664382">
    <property type="component" value="Unassembled WGS sequence"/>
</dbReference>
<proteinExistence type="predicted"/>
<accession>A0A939MRA5</accession>
<feature type="compositionally biased region" description="Low complexity" evidence="1">
    <location>
        <begin position="159"/>
        <end position="171"/>
    </location>
</feature>
<feature type="region of interest" description="Disordered" evidence="1">
    <location>
        <begin position="150"/>
        <end position="190"/>
    </location>
</feature>
<dbReference type="RefSeq" id="WP_208097291.1">
    <property type="nucleotide sequence ID" value="NZ_JAGDYM010000007.1"/>
</dbReference>
<evidence type="ECO:0000256" key="1">
    <source>
        <dbReference type="SAM" id="MobiDB-lite"/>
    </source>
</evidence>
<feature type="compositionally biased region" description="Acidic residues" evidence="1">
    <location>
        <begin position="178"/>
        <end position="188"/>
    </location>
</feature>